<evidence type="ECO:0000313" key="1">
    <source>
        <dbReference type="EMBL" id="MCL7713401.1"/>
    </source>
</evidence>
<name>A0ABT0SDK8_9GAMM</name>
<reference evidence="1 2" key="1">
    <citation type="submission" date="2021-08" db="EMBL/GenBank/DDBJ databases">
        <title>Novel members of of the genus Stenotrophomonas from differernt environment.</title>
        <authorList>
            <person name="Deng Y."/>
        </authorList>
    </citation>
    <scope>NUCLEOTIDE SEQUENCE [LARGE SCALE GENOMIC DNA]</scope>
    <source>
        <strain evidence="1 2">CPCC 101365</strain>
    </source>
</reference>
<organism evidence="1 2">
    <name type="scientific">Stenotrophomonas mori</name>
    <dbReference type="NCBI Taxonomy" id="2871096"/>
    <lineage>
        <taxon>Bacteria</taxon>
        <taxon>Pseudomonadati</taxon>
        <taxon>Pseudomonadota</taxon>
        <taxon>Gammaproteobacteria</taxon>
        <taxon>Lysobacterales</taxon>
        <taxon>Lysobacteraceae</taxon>
        <taxon>Stenotrophomonas</taxon>
    </lineage>
</organism>
<dbReference type="Proteomes" id="UP001431235">
    <property type="component" value="Unassembled WGS sequence"/>
</dbReference>
<dbReference type="RefSeq" id="WP_250061408.1">
    <property type="nucleotide sequence ID" value="NZ_JAIKTS010000001.1"/>
</dbReference>
<protein>
    <recommendedName>
        <fullName evidence="3">HNH endonuclease</fullName>
    </recommendedName>
</protein>
<comment type="caution">
    <text evidence="1">The sequence shown here is derived from an EMBL/GenBank/DDBJ whole genome shotgun (WGS) entry which is preliminary data.</text>
</comment>
<evidence type="ECO:0000313" key="2">
    <source>
        <dbReference type="Proteomes" id="UP001431235"/>
    </source>
</evidence>
<sequence length="245" mass="27627">MAAPDFSKETIETLAFRSGLICNNPSCLTITVGPSDGNGPLKLKIGEAAHISAKKKGQARYDDLMSNEARAKVENGIWLCASCHTLIDKNNGADFPEATLVGWKKSHEELIRSLLHSHRSPVPLLRRFTEEGQVAQDVVDLLESHGALFVDHHLEVSQHVSLSIERLRQDLSELRKKIRYDSKLKALIKDLVDECREYMNRTSRYSSTQRHELDALRNRVGHKVLSLREDYGCNVRGQLNTILPH</sequence>
<accession>A0ABT0SDK8</accession>
<keyword evidence="2" id="KW-1185">Reference proteome</keyword>
<dbReference type="EMBL" id="JAIKTS010000001">
    <property type="protein sequence ID" value="MCL7713401.1"/>
    <property type="molecule type" value="Genomic_DNA"/>
</dbReference>
<proteinExistence type="predicted"/>
<gene>
    <name evidence="1" type="ORF">K5L01_01835</name>
</gene>
<evidence type="ECO:0008006" key="3">
    <source>
        <dbReference type="Google" id="ProtNLM"/>
    </source>
</evidence>